<accession>A0AAN7WJ53</accession>
<dbReference type="EMBL" id="JAWIZZ010000029">
    <property type="protein sequence ID" value="KAK5781823.1"/>
    <property type="molecule type" value="Genomic_DNA"/>
</dbReference>
<protein>
    <submittedName>
        <fullName evidence="1">Uncharacterized protein</fullName>
    </submittedName>
</protein>
<dbReference type="Proteomes" id="UP001306508">
    <property type="component" value="Unassembled WGS sequence"/>
</dbReference>
<sequence length="263" mass="29610">MSADQLKTLIVGSSVSVPLEPLLWFTKFSKTLGSTIAFANNKRFNQQLPAKETPSVADCEIIRDLTKLVSSFSGATTNEGNVMYARWESELMNFFNMYKDENLNDKYKVELASLTLRESALGYFREIESSVSSVEQLVGLMGKRLDTRLNKLQVYLKLQALYSISDFKELAKAITEVENKAPPGFPHCFYMATFLVASPPEIRSFMSADNIDLTSSWRTCLNRARCYASNLGISNSMVSNTGRTYHNFLAKLVRNSHNNKDDS</sequence>
<proteinExistence type="predicted"/>
<evidence type="ECO:0000313" key="2">
    <source>
        <dbReference type="Proteomes" id="UP001306508"/>
    </source>
</evidence>
<keyword evidence="2" id="KW-1185">Reference proteome</keyword>
<organism evidence="1 2">
    <name type="scientific">Arxiozyma heterogenica</name>
    <dbReference type="NCBI Taxonomy" id="278026"/>
    <lineage>
        <taxon>Eukaryota</taxon>
        <taxon>Fungi</taxon>
        <taxon>Dikarya</taxon>
        <taxon>Ascomycota</taxon>
        <taxon>Saccharomycotina</taxon>
        <taxon>Saccharomycetes</taxon>
        <taxon>Saccharomycetales</taxon>
        <taxon>Saccharomycetaceae</taxon>
        <taxon>Arxiozyma</taxon>
    </lineage>
</organism>
<dbReference type="AlphaFoldDB" id="A0AAN7WJ53"/>
<comment type="caution">
    <text evidence="1">The sequence shown here is derived from an EMBL/GenBank/DDBJ whole genome shotgun (WGS) entry which is preliminary data.</text>
</comment>
<reference evidence="2" key="1">
    <citation type="submission" date="2023-07" db="EMBL/GenBank/DDBJ databases">
        <title>A draft genome of Kazachstania heterogenica Y-27499.</title>
        <authorList>
            <person name="Donic C."/>
            <person name="Kralova J.S."/>
            <person name="Fidel L."/>
            <person name="Ben-Dor S."/>
            <person name="Jung S."/>
        </authorList>
    </citation>
    <scope>NUCLEOTIDE SEQUENCE [LARGE SCALE GENOMIC DNA]</scope>
    <source>
        <strain evidence="2">Y27499</strain>
    </source>
</reference>
<evidence type="ECO:0000313" key="1">
    <source>
        <dbReference type="EMBL" id="KAK5781823.1"/>
    </source>
</evidence>
<gene>
    <name evidence="1" type="ORF">RI543_000724</name>
</gene>
<name>A0AAN7WJ53_9SACH</name>